<comment type="caution">
    <text evidence="2">The sequence shown here is derived from an EMBL/GenBank/DDBJ whole genome shotgun (WGS) entry which is preliminary data.</text>
</comment>
<dbReference type="EMBL" id="MNUE01000032">
    <property type="protein sequence ID" value="OJD33226.1"/>
    <property type="molecule type" value="Genomic_DNA"/>
</dbReference>
<dbReference type="AlphaFoldDB" id="A0A1J9QZ11"/>
<name>A0A1J9QZ11_9PEZI</name>
<dbReference type="RefSeq" id="XP_020129486.1">
    <property type="nucleotide sequence ID" value="XM_020274392.1"/>
</dbReference>
<gene>
    <name evidence="2" type="ORF">BKCO1_3200011</name>
</gene>
<feature type="compositionally biased region" description="Polar residues" evidence="1">
    <location>
        <begin position="38"/>
        <end position="48"/>
    </location>
</feature>
<dbReference type="GeneID" id="31014653"/>
<evidence type="ECO:0000313" key="2">
    <source>
        <dbReference type="EMBL" id="OJD33226.1"/>
    </source>
</evidence>
<reference evidence="2 3" key="1">
    <citation type="submission" date="2016-10" db="EMBL/GenBank/DDBJ databases">
        <title>Proteomics and genomics reveal pathogen-plant mechanisms compatible with a hemibiotrophic lifestyle of Diplodia corticola.</title>
        <authorList>
            <person name="Fernandes I."/>
            <person name="De Jonge R."/>
            <person name="Van De Peer Y."/>
            <person name="Devreese B."/>
            <person name="Alves A."/>
            <person name="Esteves A.C."/>
        </authorList>
    </citation>
    <scope>NUCLEOTIDE SEQUENCE [LARGE SCALE GENOMIC DNA]</scope>
    <source>
        <strain evidence="2 3">CBS 112549</strain>
    </source>
</reference>
<proteinExistence type="predicted"/>
<organism evidence="2 3">
    <name type="scientific">Diplodia corticola</name>
    <dbReference type="NCBI Taxonomy" id="236234"/>
    <lineage>
        <taxon>Eukaryota</taxon>
        <taxon>Fungi</taxon>
        <taxon>Dikarya</taxon>
        <taxon>Ascomycota</taxon>
        <taxon>Pezizomycotina</taxon>
        <taxon>Dothideomycetes</taxon>
        <taxon>Dothideomycetes incertae sedis</taxon>
        <taxon>Botryosphaeriales</taxon>
        <taxon>Botryosphaeriaceae</taxon>
        <taxon>Diplodia</taxon>
    </lineage>
</organism>
<dbReference type="Proteomes" id="UP000183809">
    <property type="component" value="Unassembled WGS sequence"/>
</dbReference>
<keyword evidence="3" id="KW-1185">Reference proteome</keyword>
<evidence type="ECO:0000256" key="1">
    <source>
        <dbReference type="SAM" id="MobiDB-lite"/>
    </source>
</evidence>
<protein>
    <submittedName>
        <fullName evidence="2">Uncharacterized protein</fullName>
    </submittedName>
</protein>
<dbReference type="OrthoDB" id="5403157at2759"/>
<accession>A0A1J9QZ11</accession>
<feature type="compositionally biased region" description="Low complexity" evidence="1">
    <location>
        <begin position="57"/>
        <end position="76"/>
    </location>
</feature>
<evidence type="ECO:0000313" key="3">
    <source>
        <dbReference type="Proteomes" id="UP000183809"/>
    </source>
</evidence>
<feature type="region of interest" description="Disordered" evidence="1">
    <location>
        <begin position="1"/>
        <end position="100"/>
    </location>
</feature>
<sequence length="189" mass="20013">MSARPRTAIMSPPSTLSARAGVDSLAIPSQAPRFRANRQPSSGSSNLRLPSLPRFHPANFPSSSSSAATTPSTNPNSPQPPPSPRSQQKQYSEAQQQLYMYQRELIANATRNMATGSKPASPRLNPLGSPGPVTPLELEGQGGDYLTAGAKSAGGLCDSRNDLVEKLLQDEVRRVGQMSPGRPTSVGSY</sequence>
<feature type="compositionally biased region" description="Low complexity" evidence="1">
    <location>
        <begin position="85"/>
        <end position="97"/>
    </location>
</feature>